<gene>
    <name evidence="1" type="ORF">BXY64_4214</name>
</gene>
<evidence type="ECO:0000313" key="1">
    <source>
        <dbReference type="EMBL" id="RKD94051.1"/>
    </source>
</evidence>
<evidence type="ECO:0000313" key="2">
    <source>
        <dbReference type="Proteomes" id="UP000284531"/>
    </source>
</evidence>
<reference evidence="1 2" key="1">
    <citation type="submission" date="2018-09" db="EMBL/GenBank/DDBJ databases">
        <title>Genomic Encyclopedia of Archaeal and Bacterial Type Strains, Phase II (KMG-II): from individual species to whole genera.</title>
        <authorList>
            <person name="Goeker M."/>
        </authorList>
    </citation>
    <scope>NUCLEOTIDE SEQUENCE [LARGE SCALE GENOMIC DNA]</scope>
    <source>
        <strain evidence="1 2">DSM 21950</strain>
    </source>
</reference>
<name>A0A419WEY9_9BACT</name>
<dbReference type="AlphaFoldDB" id="A0A419WEY9"/>
<comment type="caution">
    <text evidence="1">The sequence shown here is derived from an EMBL/GenBank/DDBJ whole genome shotgun (WGS) entry which is preliminary data.</text>
</comment>
<dbReference type="Proteomes" id="UP000284531">
    <property type="component" value="Unassembled WGS sequence"/>
</dbReference>
<organism evidence="1 2">
    <name type="scientific">Marinifilum flexuosum</name>
    <dbReference type="NCBI Taxonomy" id="1117708"/>
    <lineage>
        <taxon>Bacteria</taxon>
        <taxon>Pseudomonadati</taxon>
        <taxon>Bacteroidota</taxon>
        <taxon>Bacteroidia</taxon>
        <taxon>Marinilabiliales</taxon>
        <taxon>Marinifilaceae</taxon>
    </lineage>
</organism>
<keyword evidence="2" id="KW-1185">Reference proteome</keyword>
<accession>A0A419WEY9</accession>
<dbReference type="EMBL" id="RAPQ01000015">
    <property type="protein sequence ID" value="RKD94051.1"/>
    <property type="molecule type" value="Genomic_DNA"/>
</dbReference>
<sequence>MIFGIHTLWKCILPFIEDVDQSADYAEPIIMSLSFANSEVPVPIGIEGVIQQM</sequence>
<protein>
    <submittedName>
        <fullName evidence="1">Uncharacterized protein</fullName>
    </submittedName>
</protein>
<proteinExistence type="predicted"/>